<accession>A0A0S2I3S5</accession>
<proteinExistence type="predicted"/>
<evidence type="ECO:0008006" key="4">
    <source>
        <dbReference type="Google" id="ProtNLM"/>
    </source>
</evidence>
<keyword evidence="1" id="KW-0472">Membrane</keyword>
<sequence length="251" mass="29283">MNNKITVPLRFVYVLIVVLFLFSCKNQKTEVTVCGTLHGYHKKNPEYSYQSLYQFIETYNPDVIGVEIRTEDINSTFNFLSNYYPREMVEAANRFSDRKIYGVDWWNADIAGLKMSDEIISNVPNIAWERAYQADTIFLKRKPNIIDELFKKKIAIVADASINEIVMGDYDSLNFRYYTELGNFLINSPHEQLYRSYMERHEMIAQRMVNVVNENPGKKIMFLTGADHQVYAKMKLKDAFGSQIQLNAAFQ</sequence>
<dbReference type="Proteomes" id="UP000064893">
    <property type="component" value="Chromosome"/>
</dbReference>
<keyword evidence="1" id="KW-1133">Transmembrane helix</keyword>
<organism evidence="2 3">
    <name type="scientific">Salinivirga cyanobacteriivorans</name>
    <dbReference type="NCBI Taxonomy" id="1307839"/>
    <lineage>
        <taxon>Bacteria</taxon>
        <taxon>Pseudomonadati</taxon>
        <taxon>Bacteroidota</taxon>
        <taxon>Bacteroidia</taxon>
        <taxon>Bacteroidales</taxon>
        <taxon>Salinivirgaceae</taxon>
        <taxon>Salinivirga</taxon>
    </lineage>
</organism>
<dbReference type="KEGG" id="blq:L21SP5_03432"/>
<reference evidence="2 3" key="1">
    <citation type="submission" date="2015-11" db="EMBL/GenBank/DDBJ databases">
        <title>Description and complete genome sequence of a novel strain predominating in hypersaline microbial mats and representing a new family of the Bacteriodetes phylum.</title>
        <authorList>
            <person name="Spring S."/>
            <person name="Bunk B."/>
            <person name="Sproer C."/>
            <person name="Klenk H.-P."/>
        </authorList>
    </citation>
    <scope>NUCLEOTIDE SEQUENCE [LARGE SCALE GENOMIC DNA]</scope>
    <source>
        <strain evidence="2 3">L21-Spi-D4</strain>
    </source>
</reference>
<name>A0A0S2I3S5_9BACT</name>
<feature type="transmembrane region" description="Helical" evidence="1">
    <location>
        <begin position="7"/>
        <end position="23"/>
    </location>
</feature>
<dbReference type="STRING" id="1307839.L21SP5_03432"/>
<dbReference type="EMBL" id="CP013118">
    <property type="protein sequence ID" value="ALO17043.1"/>
    <property type="molecule type" value="Genomic_DNA"/>
</dbReference>
<protein>
    <recommendedName>
        <fullName evidence="4">Haem-binding uptake Tiki superfamily ChaN domain-containing protein</fullName>
    </recommendedName>
</protein>
<gene>
    <name evidence="2" type="ORF">L21SP5_03432</name>
</gene>
<evidence type="ECO:0000313" key="3">
    <source>
        <dbReference type="Proteomes" id="UP000064893"/>
    </source>
</evidence>
<dbReference type="RefSeq" id="WP_057954373.1">
    <property type="nucleotide sequence ID" value="NZ_CP013118.1"/>
</dbReference>
<dbReference type="AlphaFoldDB" id="A0A0S2I3S5"/>
<dbReference type="OrthoDB" id="7403447at2"/>
<evidence type="ECO:0000313" key="2">
    <source>
        <dbReference type="EMBL" id="ALO17043.1"/>
    </source>
</evidence>
<dbReference type="PROSITE" id="PS51257">
    <property type="entry name" value="PROKAR_LIPOPROTEIN"/>
    <property type="match status" value="1"/>
</dbReference>
<keyword evidence="1" id="KW-0812">Transmembrane</keyword>
<keyword evidence="3" id="KW-1185">Reference proteome</keyword>
<evidence type="ECO:0000256" key="1">
    <source>
        <dbReference type="SAM" id="Phobius"/>
    </source>
</evidence>